<evidence type="ECO:0000313" key="7">
    <source>
        <dbReference type="EMBL" id="PHQ14197.1"/>
    </source>
</evidence>
<keyword evidence="5 6" id="KW-0949">S-adenosyl-L-methionine</keyword>
<proteinExistence type="inferred from homology"/>
<dbReference type="GO" id="GO:0005829">
    <property type="term" value="C:cytosol"/>
    <property type="evidence" value="ECO:0007669"/>
    <property type="project" value="TreeGrafter"/>
</dbReference>
<dbReference type="AlphaFoldDB" id="A0A2G1UI94"/>
<reference evidence="7 8" key="1">
    <citation type="submission" date="2017-09" db="EMBL/GenBank/DDBJ databases">
        <title>The draft genome sequences of Marinobacter sp. PWS21.</title>
        <authorList>
            <person name="Cao J."/>
        </authorList>
    </citation>
    <scope>NUCLEOTIDE SEQUENCE [LARGE SCALE GENOMIC DNA]</scope>
    <source>
        <strain evidence="7 8">PWS21</strain>
    </source>
</reference>
<dbReference type="HAMAP" id="MF_00735">
    <property type="entry name" value="Methyltr_PrmA"/>
    <property type="match status" value="1"/>
</dbReference>
<organism evidence="7 8">
    <name type="scientific">Marinobacter profundi</name>
    <dbReference type="NCBI Taxonomy" id="2666256"/>
    <lineage>
        <taxon>Bacteria</taxon>
        <taxon>Pseudomonadati</taxon>
        <taxon>Pseudomonadota</taxon>
        <taxon>Gammaproteobacteria</taxon>
        <taxon>Pseudomonadales</taxon>
        <taxon>Marinobacteraceae</taxon>
        <taxon>Marinobacter</taxon>
    </lineage>
</organism>
<keyword evidence="4 6" id="KW-0808">Transferase</keyword>
<comment type="catalytic activity">
    <reaction evidence="6">
        <text>L-lysyl-[protein] + 3 S-adenosyl-L-methionine = N(6),N(6),N(6)-trimethyl-L-lysyl-[protein] + 3 S-adenosyl-L-homocysteine + 3 H(+)</text>
        <dbReference type="Rhea" id="RHEA:54192"/>
        <dbReference type="Rhea" id="RHEA-COMP:9752"/>
        <dbReference type="Rhea" id="RHEA-COMP:13826"/>
        <dbReference type="ChEBI" id="CHEBI:15378"/>
        <dbReference type="ChEBI" id="CHEBI:29969"/>
        <dbReference type="ChEBI" id="CHEBI:57856"/>
        <dbReference type="ChEBI" id="CHEBI:59789"/>
        <dbReference type="ChEBI" id="CHEBI:61961"/>
    </reaction>
</comment>
<feature type="binding site" evidence="6">
    <location>
        <position position="169"/>
    </location>
    <ligand>
        <name>S-adenosyl-L-methionine</name>
        <dbReference type="ChEBI" id="CHEBI:59789"/>
    </ligand>
</feature>
<evidence type="ECO:0000313" key="8">
    <source>
        <dbReference type="Proteomes" id="UP000231409"/>
    </source>
</evidence>
<evidence type="ECO:0000256" key="5">
    <source>
        <dbReference type="ARBA" id="ARBA00022691"/>
    </source>
</evidence>
<protein>
    <recommendedName>
        <fullName evidence="6">Ribosomal protein L11 methyltransferase</fullName>
        <shortName evidence="6">L11 Mtase</shortName>
        <ecNumber evidence="6">2.1.1.-</ecNumber>
    </recommendedName>
</protein>
<accession>A0A2G1UI94</accession>
<feature type="binding site" evidence="6">
    <location>
        <position position="191"/>
    </location>
    <ligand>
        <name>S-adenosyl-L-methionine</name>
        <dbReference type="ChEBI" id="CHEBI:59789"/>
    </ligand>
</feature>
<keyword evidence="7" id="KW-0689">Ribosomal protein</keyword>
<dbReference type="InterPro" id="IPR029063">
    <property type="entry name" value="SAM-dependent_MTases_sf"/>
</dbReference>
<keyword evidence="3 6" id="KW-0489">Methyltransferase</keyword>
<sequence>MPWIQLRIPADPDTADQLEDLLMETGADAVSMEDAADQPLYEPDPGTTPLWHQTSVTGLFQSGRDIEQLCADIRSAWHQQTQQDLADIEVTLVEDKDWERAWMDDFKPMPFGQRLWIVPSWHDAPDPEAANLMLDPGLAFGTGTHPTTALCLEWLDGQDVNGCQVIDYGCGSGILGLAALLLGAEHVIGVDTDPQALEASRDNARRNQVADDRLDLYLPADEPDTRADIMLANILAQPLISLAPHLASLVKPGGRLVLSGILSNQARDVMAAYEPWFVMDEPEQREEWIRLTGRRNDR</sequence>
<name>A0A2G1UI94_9GAMM</name>
<evidence type="ECO:0000256" key="6">
    <source>
        <dbReference type="HAMAP-Rule" id="MF_00735"/>
    </source>
</evidence>
<dbReference type="Gene3D" id="3.40.50.150">
    <property type="entry name" value="Vaccinia Virus protein VP39"/>
    <property type="match status" value="1"/>
</dbReference>
<keyword evidence="7" id="KW-0687">Ribonucleoprotein</keyword>
<feature type="binding site" evidence="6">
    <location>
        <position position="148"/>
    </location>
    <ligand>
        <name>S-adenosyl-L-methionine</name>
        <dbReference type="ChEBI" id="CHEBI:59789"/>
    </ligand>
</feature>
<comment type="similarity">
    <text evidence="1 6">Belongs to the methyltransferase superfamily. PrmA family.</text>
</comment>
<evidence type="ECO:0000256" key="2">
    <source>
        <dbReference type="ARBA" id="ARBA00022490"/>
    </source>
</evidence>
<dbReference type="GO" id="GO:0005840">
    <property type="term" value="C:ribosome"/>
    <property type="evidence" value="ECO:0007669"/>
    <property type="project" value="UniProtKB-KW"/>
</dbReference>
<dbReference type="Pfam" id="PF06325">
    <property type="entry name" value="PrmA"/>
    <property type="match status" value="1"/>
</dbReference>
<dbReference type="CDD" id="cd02440">
    <property type="entry name" value="AdoMet_MTases"/>
    <property type="match status" value="1"/>
</dbReference>
<evidence type="ECO:0000256" key="1">
    <source>
        <dbReference type="ARBA" id="ARBA00009741"/>
    </source>
</evidence>
<dbReference type="EC" id="2.1.1.-" evidence="6"/>
<keyword evidence="8" id="KW-1185">Reference proteome</keyword>
<dbReference type="NCBIfam" id="TIGR00406">
    <property type="entry name" value="prmA"/>
    <property type="match status" value="1"/>
</dbReference>
<gene>
    <name evidence="6" type="primary">prmA</name>
    <name evidence="7" type="ORF">CLH61_14895</name>
</gene>
<dbReference type="PANTHER" id="PTHR43648:SF1">
    <property type="entry name" value="ELECTRON TRANSFER FLAVOPROTEIN BETA SUBUNIT LYSINE METHYLTRANSFERASE"/>
    <property type="match status" value="1"/>
</dbReference>
<dbReference type="PANTHER" id="PTHR43648">
    <property type="entry name" value="ELECTRON TRANSFER FLAVOPROTEIN BETA SUBUNIT LYSINE METHYLTRANSFERASE"/>
    <property type="match status" value="1"/>
</dbReference>
<dbReference type="GO" id="GO:0032259">
    <property type="term" value="P:methylation"/>
    <property type="evidence" value="ECO:0007669"/>
    <property type="project" value="UniProtKB-KW"/>
</dbReference>
<dbReference type="Proteomes" id="UP000231409">
    <property type="component" value="Unassembled WGS sequence"/>
</dbReference>
<comment type="function">
    <text evidence="6">Methylates ribosomal protein L11.</text>
</comment>
<evidence type="ECO:0000256" key="4">
    <source>
        <dbReference type="ARBA" id="ARBA00022679"/>
    </source>
</evidence>
<dbReference type="GO" id="GO:0016279">
    <property type="term" value="F:protein-lysine N-methyltransferase activity"/>
    <property type="evidence" value="ECO:0007669"/>
    <property type="project" value="TreeGrafter"/>
</dbReference>
<evidence type="ECO:0000256" key="3">
    <source>
        <dbReference type="ARBA" id="ARBA00022603"/>
    </source>
</evidence>
<dbReference type="RefSeq" id="WP_099615552.1">
    <property type="nucleotide sequence ID" value="NZ_KZ319374.1"/>
</dbReference>
<keyword evidence="2 6" id="KW-0963">Cytoplasm</keyword>
<dbReference type="EMBL" id="NTFH01000011">
    <property type="protein sequence ID" value="PHQ14197.1"/>
    <property type="molecule type" value="Genomic_DNA"/>
</dbReference>
<feature type="binding site" evidence="6">
    <location>
        <position position="233"/>
    </location>
    <ligand>
        <name>S-adenosyl-L-methionine</name>
        <dbReference type="ChEBI" id="CHEBI:59789"/>
    </ligand>
</feature>
<dbReference type="InterPro" id="IPR004498">
    <property type="entry name" value="Ribosomal_PrmA_MeTrfase"/>
</dbReference>
<dbReference type="PIRSF" id="PIRSF000401">
    <property type="entry name" value="RPL11_MTase"/>
    <property type="match status" value="1"/>
</dbReference>
<dbReference type="SUPFAM" id="SSF53335">
    <property type="entry name" value="S-adenosyl-L-methionine-dependent methyltransferases"/>
    <property type="match status" value="1"/>
</dbReference>
<dbReference type="InterPro" id="IPR050078">
    <property type="entry name" value="Ribosomal_L11_MeTrfase_PrmA"/>
</dbReference>
<comment type="caution">
    <text evidence="7">The sequence shown here is derived from an EMBL/GenBank/DDBJ whole genome shotgun (WGS) entry which is preliminary data.</text>
</comment>
<comment type="subcellular location">
    <subcellularLocation>
        <location evidence="6">Cytoplasm</location>
    </subcellularLocation>
</comment>